<feature type="non-terminal residue" evidence="2">
    <location>
        <position position="1"/>
    </location>
</feature>
<organism evidence="2 3">
    <name type="scientific">Mucuna pruriens</name>
    <name type="common">Velvet bean</name>
    <name type="synonym">Dolichos pruriens</name>
    <dbReference type="NCBI Taxonomy" id="157652"/>
    <lineage>
        <taxon>Eukaryota</taxon>
        <taxon>Viridiplantae</taxon>
        <taxon>Streptophyta</taxon>
        <taxon>Embryophyta</taxon>
        <taxon>Tracheophyta</taxon>
        <taxon>Spermatophyta</taxon>
        <taxon>Magnoliopsida</taxon>
        <taxon>eudicotyledons</taxon>
        <taxon>Gunneridae</taxon>
        <taxon>Pentapetalae</taxon>
        <taxon>rosids</taxon>
        <taxon>fabids</taxon>
        <taxon>Fabales</taxon>
        <taxon>Fabaceae</taxon>
        <taxon>Papilionoideae</taxon>
        <taxon>50 kb inversion clade</taxon>
        <taxon>NPAAA clade</taxon>
        <taxon>indigoferoid/millettioid clade</taxon>
        <taxon>Phaseoleae</taxon>
        <taxon>Mucuna</taxon>
    </lineage>
</organism>
<reference evidence="2" key="1">
    <citation type="submission" date="2018-05" db="EMBL/GenBank/DDBJ databases">
        <title>Draft genome of Mucuna pruriens seed.</title>
        <authorList>
            <person name="Nnadi N.E."/>
            <person name="Vos R."/>
            <person name="Hasami M.H."/>
            <person name="Devisetty U.K."/>
            <person name="Aguiy J.C."/>
        </authorList>
    </citation>
    <scope>NUCLEOTIDE SEQUENCE [LARGE SCALE GENOMIC DNA]</scope>
    <source>
        <strain evidence="2">JCA_2017</strain>
    </source>
</reference>
<evidence type="ECO:0000259" key="1">
    <source>
        <dbReference type="Pfam" id="PF07727"/>
    </source>
</evidence>
<dbReference type="Pfam" id="PF07727">
    <property type="entry name" value="RVT_2"/>
    <property type="match status" value="1"/>
</dbReference>
<sequence>MEKNLRVTKRLWRVKRSKSDRMQDEIKSMHDNHTCDLVKLFNGKKVVENRWIYKIKKCVDFNEIFSLVGKMSSIRIVLSLVATFELEVEQVDVKITLLHGDLEEEIYMK</sequence>
<feature type="domain" description="Reverse transcriptase Ty1/copia-type" evidence="1">
    <location>
        <begin position="59"/>
        <end position="109"/>
    </location>
</feature>
<dbReference type="AlphaFoldDB" id="A0A371H6H6"/>
<evidence type="ECO:0000313" key="2">
    <source>
        <dbReference type="EMBL" id="RDX98306.1"/>
    </source>
</evidence>
<dbReference type="OrthoDB" id="1692315at2759"/>
<dbReference type="InterPro" id="IPR013103">
    <property type="entry name" value="RVT_2"/>
</dbReference>
<gene>
    <name evidence="2" type="ORF">CR513_18796</name>
</gene>
<proteinExistence type="predicted"/>
<comment type="caution">
    <text evidence="2">The sequence shown here is derived from an EMBL/GenBank/DDBJ whole genome shotgun (WGS) entry which is preliminary data.</text>
</comment>
<evidence type="ECO:0000313" key="3">
    <source>
        <dbReference type="Proteomes" id="UP000257109"/>
    </source>
</evidence>
<name>A0A371H6H6_MUCPR</name>
<dbReference type="EMBL" id="QJKJ01003479">
    <property type="protein sequence ID" value="RDX98306.1"/>
    <property type="molecule type" value="Genomic_DNA"/>
</dbReference>
<dbReference type="Proteomes" id="UP000257109">
    <property type="component" value="Unassembled WGS sequence"/>
</dbReference>
<keyword evidence="3" id="KW-1185">Reference proteome</keyword>
<protein>
    <recommendedName>
        <fullName evidence="1">Reverse transcriptase Ty1/copia-type domain-containing protein</fullName>
    </recommendedName>
</protein>
<accession>A0A371H6H6</accession>
<dbReference type="STRING" id="157652.A0A371H6H6"/>